<dbReference type="EMBL" id="SLXL01000001">
    <property type="protein sequence ID" value="TCP27248.1"/>
    <property type="molecule type" value="Genomic_DNA"/>
</dbReference>
<dbReference type="GO" id="GO:0016740">
    <property type="term" value="F:transferase activity"/>
    <property type="evidence" value="ECO:0007669"/>
    <property type="project" value="UniProtKB-KW"/>
</dbReference>
<keyword evidence="1" id="KW-0808">Transferase</keyword>
<proteinExistence type="predicted"/>
<keyword evidence="2" id="KW-1185">Reference proteome</keyword>
<dbReference type="Pfam" id="PF13704">
    <property type="entry name" value="Glyco_tranf_2_4"/>
    <property type="match status" value="1"/>
</dbReference>
<protein>
    <submittedName>
        <fullName evidence="1">Glycosyl transferase family 2</fullName>
    </submittedName>
</protein>
<dbReference type="InterPro" id="IPR029044">
    <property type="entry name" value="Nucleotide-diphossugar_trans"/>
</dbReference>
<dbReference type="OrthoDB" id="9815923at2"/>
<name>A0A4R2NZQ2_RHOAD</name>
<reference evidence="1 2" key="1">
    <citation type="submission" date="2019-03" db="EMBL/GenBank/DDBJ databases">
        <title>Genomic Encyclopedia of Type Strains, Phase IV (KMG-IV): sequencing the most valuable type-strain genomes for metagenomic binning, comparative biology and taxonomic classification.</title>
        <authorList>
            <person name="Goeker M."/>
        </authorList>
    </citation>
    <scope>NUCLEOTIDE SEQUENCE [LARGE SCALE GENOMIC DNA]</scope>
    <source>
        <strain evidence="1 2">DSM 2781</strain>
    </source>
</reference>
<evidence type="ECO:0000313" key="1">
    <source>
        <dbReference type="EMBL" id="TCP27248.1"/>
    </source>
</evidence>
<dbReference type="AlphaFoldDB" id="A0A4R2NZQ2"/>
<dbReference type="SUPFAM" id="SSF53448">
    <property type="entry name" value="Nucleotide-diphospho-sugar transferases"/>
    <property type="match status" value="1"/>
</dbReference>
<organism evidence="1 2">
    <name type="scientific">Rhodovulum adriaticum</name>
    <name type="common">Rhodopseudomonas adriatica</name>
    <dbReference type="NCBI Taxonomy" id="35804"/>
    <lineage>
        <taxon>Bacteria</taxon>
        <taxon>Pseudomonadati</taxon>
        <taxon>Pseudomonadota</taxon>
        <taxon>Alphaproteobacteria</taxon>
        <taxon>Rhodobacterales</taxon>
        <taxon>Paracoccaceae</taxon>
        <taxon>Rhodovulum</taxon>
    </lineage>
</organism>
<dbReference type="Proteomes" id="UP000295733">
    <property type="component" value="Unassembled WGS sequence"/>
</dbReference>
<dbReference type="RefSeq" id="WP_132598465.1">
    <property type="nucleotide sequence ID" value="NZ_NRRP01000001.1"/>
</dbReference>
<comment type="caution">
    <text evidence="1">The sequence shown here is derived from an EMBL/GenBank/DDBJ whole genome shotgun (WGS) entry which is preliminary data.</text>
</comment>
<gene>
    <name evidence="1" type="ORF">EV656_101151</name>
</gene>
<sequence>MDIVAVLAMRNEKAYLANALQHLIDNGIRYAILDNDSDDGSPELLKEDRFRRHLVDYRTFPYNGIYEWQAILETKQAMYEQLADSVDWLMHIDPDEYVHSYRPGERLDEAIARIAETGADAINFDEFVFLPVETDYIPGHPGVQPLRHYYYFSHGTPQKINAWRAALRPDKVRSGGHKLHGVDYRLADETLAMRHYMFTDQDHAYRKYTQRRFAQAELKRGWHVNRANAGRAAYRFPSPGRLKALADPADRDLSRADPKPVHYWQWGARAWMQRKARGLARRLKG</sequence>
<accession>A0A4R2NZQ2</accession>
<evidence type="ECO:0000313" key="2">
    <source>
        <dbReference type="Proteomes" id="UP000295733"/>
    </source>
</evidence>